<evidence type="ECO:0000313" key="1">
    <source>
        <dbReference type="EMBL" id="MDR7330589.1"/>
    </source>
</evidence>
<protein>
    <submittedName>
        <fullName evidence="1">GNAT superfamily N-acetyltransferase</fullName>
    </submittedName>
</protein>
<name>A0ABU2A074_9CORY</name>
<accession>A0ABU2A074</accession>
<evidence type="ECO:0000313" key="2">
    <source>
        <dbReference type="Proteomes" id="UP001180840"/>
    </source>
</evidence>
<dbReference type="RefSeq" id="WP_290196423.1">
    <property type="nucleotide sequence ID" value="NZ_CP047654.1"/>
</dbReference>
<dbReference type="EMBL" id="JAVDXZ010000001">
    <property type="protein sequence ID" value="MDR7330589.1"/>
    <property type="molecule type" value="Genomic_DNA"/>
</dbReference>
<organism evidence="1 2">
    <name type="scientific">Corynebacterium guangdongense</name>
    <dbReference type="NCBI Taxonomy" id="1783348"/>
    <lineage>
        <taxon>Bacteria</taxon>
        <taxon>Bacillati</taxon>
        <taxon>Actinomycetota</taxon>
        <taxon>Actinomycetes</taxon>
        <taxon>Mycobacteriales</taxon>
        <taxon>Corynebacteriaceae</taxon>
        <taxon>Corynebacterium</taxon>
    </lineage>
</organism>
<sequence>MGARLRPLTDDNQRLLHRLAARSVFWELEPELACRVTEAGDAQFEKEVWISTTLLDYGTCGYSIVDGDGAAGLSVTATILFCPASLAPGARAMPTGPVSEDAEIITSLFVDPGLEAMGIEPVLLDAAIMELTRRGATAVEAFGLAIDCTTEDVAALCEEHADIVARDREIGLISEMALRSAGFEVVEPHPVLPRLRLELPPAQGLLSAAAVEKLLSGVAAPVT</sequence>
<gene>
    <name evidence="1" type="ORF">J2S39_002265</name>
</gene>
<comment type="caution">
    <text evidence="1">The sequence shown here is derived from an EMBL/GenBank/DDBJ whole genome shotgun (WGS) entry which is preliminary data.</text>
</comment>
<dbReference type="Proteomes" id="UP001180840">
    <property type="component" value="Unassembled WGS sequence"/>
</dbReference>
<reference evidence="1" key="1">
    <citation type="submission" date="2023-07" db="EMBL/GenBank/DDBJ databases">
        <title>Sequencing the genomes of 1000 actinobacteria strains.</title>
        <authorList>
            <person name="Klenk H.-P."/>
        </authorList>
    </citation>
    <scope>NUCLEOTIDE SEQUENCE</scope>
    <source>
        <strain evidence="1">DSM 107476</strain>
    </source>
</reference>
<proteinExistence type="predicted"/>
<keyword evidence="2" id="KW-1185">Reference proteome</keyword>